<dbReference type="PANTHER" id="PTHR47129:SF1">
    <property type="entry name" value="NMRA-LIKE DOMAIN-CONTAINING PROTEIN"/>
    <property type="match status" value="1"/>
</dbReference>
<evidence type="ECO:0000313" key="2">
    <source>
        <dbReference type="EMBL" id="MBB4930603.1"/>
    </source>
</evidence>
<dbReference type="AlphaFoldDB" id="A0A7W7REP0"/>
<dbReference type="Gene3D" id="3.90.25.10">
    <property type="entry name" value="UDP-galactose 4-epimerase, domain 1"/>
    <property type="match status" value="1"/>
</dbReference>
<dbReference type="Gene3D" id="3.40.50.720">
    <property type="entry name" value="NAD(P)-binding Rossmann-like Domain"/>
    <property type="match status" value="1"/>
</dbReference>
<dbReference type="InterPro" id="IPR016040">
    <property type="entry name" value="NAD(P)-bd_dom"/>
</dbReference>
<dbReference type="PANTHER" id="PTHR47129">
    <property type="entry name" value="QUINONE OXIDOREDUCTASE 2"/>
    <property type="match status" value="1"/>
</dbReference>
<feature type="domain" description="NAD(P)-binding" evidence="1">
    <location>
        <begin position="25"/>
        <end position="164"/>
    </location>
</feature>
<evidence type="ECO:0000259" key="1">
    <source>
        <dbReference type="Pfam" id="PF13460"/>
    </source>
</evidence>
<dbReference type="Proteomes" id="UP000523007">
    <property type="component" value="Unassembled WGS sequence"/>
</dbReference>
<comment type="caution">
    <text evidence="2">The sequence shown here is derived from an EMBL/GenBank/DDBJ whole genome shotgun (WGS) entry which is preliminary data.</text>
</comment>
<dbReference type="Pfam" id="PF13460">
    <property type="entry name" value="NAD_binding_10"/>
    <property type="match status" value="1"/>
</dbReference>
<accession>A0A7W7REP0</accession>
<gene>
    <name evidence="2" type="ORF">F4561_001423</name>
</gene>
<proteinExistence type="predicted"/>
<dbReference type="EMBL" id="JACHJT010000001">
    <property type="protein sequence ID" value="MBB4930603.1"/>
    <property type="molecule type" value="Genomic_DNA"/>
</dbReference>
<dbReference type="InterPro" id="IPR052718">
    <property type="entry name" value="NmrA-type_oxidoreductase"/>
</dbReference>
<evidence type="ECO:0000313" key="3">
    <source>
        <dbReference type="Proteomes" id="UP000523007"/>
    </source>
</evidence>
<dbReference type="InterPro" id="IPR036291">
    <property type="entry name" value="NAD(P)-bd_dom_sf"/>
</dbReference>
<reference evidence="2 3" key="1">
    <citation type="submission" date="2020-08" db="EMBL/GenBank/DDBJ databases">
        <title>Sequencing the genomes of 1000 actinobacteria strains.</title>
        <authorList>
            <person name="Klenk H.-P."/>
        </authorList>
    </citation>
    <scope>NUCLEOTIDE SEQUENCE [LARGE SCALE GENOMIC DNA]</scope>
    <source>
        <strain evidence="2 3">DSM 102030</strain>
    </source>
</reference>
<name>A0A7W7REP0_9ACTN</name>
<sequence length="303" mass="32299">MIPPTTKTDTVGTQEEAKNMIVVTGATGGLGGATVEHLLKRIPADQIGVSVRDAAKAQHFADRGVRVRQGSYAEPAALRDSFAGAEQVLLVSGNDPAADMVSLHRSAIEAAVEAGTRRILYTSQQGAVPGNPYRPSDIHIRTEAILGDSGVAWTALRNAAYGPLDQVLGPWQRTGEIAQPEDGPVPYTDRVDIAEATAVILAGTRSFDGPVTLTAPTAVTFDDFTKIASDLTGRTIKRIVLDDEHWVANQITIGVPEQMARLMLTWYQAARAGYFAEADPLLAELLGREPRTAADRLAAHLAT</sequence>
<dbReference type="SUPFAM" id="SSF51735">
    <property type="entry name" value="NAD(P)-binding Rossmann-fold domains"/>
    <property type="match status" value="1"/>
</dbReference>
<keyword evidence="3" id="KW-1185">Reference proteome</keyword>
<organism evidence="2 3">
    <name type="scientific">Lipingzhangella halophila</name>
    <dbReference type="NCBI Taxonomy" id="1783352"/>
    <lineage>
        <taxon>Bacteria</taxon>
        <taxon>Bacillati</taxon>
        <taxon>Actinomycetota</taxon>
        <taxon>Actinomycetes</taxon>
        <taxon>Streptosporangiales</taxon>
        <taxon>Nocardiopsidaceae</taxon>
        <taxon>Lipingzhangella</taxon>
    </lineage>
</organism>
<protein>
    <submittedName>
        <fullName evidence="2">Uncharacterized protein YbjT (DUF2867 family)</fullName>
    </submittedName>
</protein>